<dbReference type="InterPro" id="IPR039989">
    <property type="entry name" value="NUDT9"/>
</dbReference>
<proteinExistence type="predicted"/>
<feature type="non-terminal residue" evidence="1">
    <location>
        <position position="1"/>
    </location>
</feature>
<accession>A0A1D2AJH9</accession>
<dbReference type="SUPFAM" id="SSF55811">
    <property type="entry name" value="Nudix"/>
    <property type="match status" value="1"/>
</dbReference>
<name>A0A1D2AJH9_ORNBR</name>
<dbReference type="InterPro" id="IPR015797">
    <property type="entry name" value="NUDIX_hydrolase-like_dom_sf"/>
</dbReference>
<sequence>KQVSSKPDGASTGTNVQQTTLHYISRQSPYPGTKIQRFPVPDKYVPWEVMWLDYDPVAYTRARSLFPAPLQVYVDEDILLLRAKSTDKSFPAFQWNCSAVSPAGVSIDRKSWIGDGQGGIITYVLESEGIPRNPAGRTGLKGRGAFRDGARIIMFFSSSADMRSRRRL</sequence>
<protein>
    <submittedName>
        <fullName evidence="1">Adp ribose mitochondrial</fullName>
    </submittedName>
</protein>
<organism evidence="1">
    <name type="scientific">Ornithodoros brasiliensis</name>
    <name type="common">Mouro tick</name>
    <dbReference type="NCBI Taxonomy" id="888526"/>
    <lineage>
        <taxon>Eukaryota</taxon>
        <taxon>Metazoa</taxon>
        <taxon>Ecdysozoa</taxon>
        <taxon>Arthropoda</taxon>
        <taxon>Chelicerata</taxon>
        <taxon>Arachnida</taxon>
        <taxon>Acari</taxon>
        <taxon>Parasitiformes</taxon>
        <taxon>Ixodida</taxon>
        <taxon>Ixodoidea</taxon>
        <taxon>Argasidae</taxon>
        <taxon>Ornithodorinae</taxon>
        <taxon>Ornithodoros</taxon>
    </lineage>
</organism>
<dbReference type="AlphaFoldDB" id="A0A1D2AJH9"/>
<evidence type="ECO:0000313" key="1">
    <source>
        <dbReference type="EMBL" id="JAT79153.1"/>
    </source>
</evidence>
<dbReference type="PANTHER" id="PTHR13030">
    <property type="entry name" value="NUDIX HYDROLASE"/>
    <property type="match status" value="1"/>
</dbReference>
<reference evidence="1" key="1">
    <citation type="submission" date="2016-07" db="EMBL/GenBank/DDBJ databases">
        <title>Salivary Glands transcriptome analysis on engorged females of Ornithodoros brasiliensis (Acari:Argasidae).</title>
        <authorList>
            <person name="Simons S.M."/>
            <person name="Carvalho E."/>
            <person name="Junqueira-de-Azevedo I."/>
            <person name="Ho P.L."/>
            <person name="Giovanni D."/>
            <person name="Mendonca R."/>
            <person name="Onofrio V."/>
            <person name="Landulfo G."/>
            <person name="Ramirez D."/>
            <person name="Barros-Battesti D."/>
        </authorList>
    </citation>
    <scope>NUCLEOTIDE SEQUENCE</scope>
    <source>
        <strain evidence="1">Female</strain>
        <tissue evidence="1">Salivary gland</tissue>
    </source>
</reference>
<dbReference type="GO" id="GO:0047631">
    <property type="term" value="F:ADP-ribose diphosphatase activity"/>
    <property type="evidence" value="ECO:0007669"/>
    <property type="project" value="InterPro"/>
</dbReference>
<dbReference type="Pfam" id="PF25969">
    <property type="entry name" value="NUDT9_N"/>
    <property type="match status" value="1"/>
</dbReference>
<dbReference type="EMBL" id="GETE01000337">
    <property type="protein sequence ID" value="JAT79153.1"/>
    <property type="molecule type" value="Transcribed_RNA"/>
</dbReference>
<dbReference type="PANTHER" id="PTHR13030:SF13">
    <property type="entry name" value="NUDIX HYDROLASE DOMAIN-CONTAINING PROTEIN"/>
    <property type="match status" value="1"/>
</dbReference>